<reference evidence="6" key="1">
    <citation type="journal article" date="2018" name="Int. J. Syst. Evol. Microbiol.">
        <title>Carboxylicivirga sediminis sp. nov., isolated from coastal sediment.</title>
        <authorList>
            <person name="Wang F.Q."/>
            <person name="Ren L.H."/>
            <person name="Zou R.J."/>
            <person name="Sun Y.Z."/>
            <person name="Liu X.J."/>
            <person name="Jiang F."/>
            <person name="Liu L.J."/>
        </authorList>
    </citation>
    <scope>NUCLEOTIDE SEQUENCE</scope>
    <source>
        <strain evidence="6">JR1</strain>
    </source>
</reference>
<dbReference type="RefSeq" id="WP_212192971.1">
    <property type="nucleotide sequence ID" value="NZ_JAGTAR010000044.1"/>
</dbReference>
<feature type="domain" description="Response regulatory" evidence="5">
    <location>
        <begin position="3"/>
        <end position="119"/>
    </location>
</feature>
<dbReference type="SUPFAM" id="SSF52172">
    <property type="entry name" value="CheY-like"/>
    <property type="match status" value="1"/>
</dbReference>
<accession>A0A941F7P6</accession>
<dbReference type="InterPro" id="IPR016032">
    <property type="entry name" value="Sig_transdc_resp-reg_C-effctor"/>
</dbReference>
<dbReference type="PROSITE" id="PS50110">
    <property type="entry name" value="RESPONSE_REGULATORY"/>
    <property type="match status" value="1"/>
</dbReference>
<dbReference type="CDD" id="cd06170">
    <property type="entry name" value="LuxR_C_like"/>
    <property type="match status" value="1"/>
</dbReference>
<dbReference type="GO" id="GO:0000160">
    <property type="term" value="P:phosphorelay signal transduction system"/>
    <property type="evidence" value="ECO:0007669"/>
    <property type="project" value="InterPro"/>
</dbReference>
<evidence type="ECO:0000256" key="2">
    <source>
        <dbReference type="ARBA" id="ARBA00023125"/>
    </source>
</evidence>
<dbReference type="SMART" id="SM00421">
    <property type="entry name" value="HTH_LUXR"/>
    <property type="match status" value="1"/>
</dbReference>
<dbReference type="AlphaFoldDB" id="A0A941F7P6"/>
<dbReference type="EMBL" id="JAGTAR010000044">
    <property type="protein sequence ID" value="MBR8537947.1"/>
    <property type="molecule type" value="Genomic_DNA"/>
</dbReference>
<dbReference type="Pfam" id="PF00196">
    <property type="entry name" value="GerE"/>
    <property type="match status" value="1"/>
</dbReference>
<dbReference type="Gene3D" id="3.40.50.2300">
    <property type="match status" value="1"/>
</dbReference>
<dbReference type="Proteomes" id="UP000679220">
    <property type="component" value="Unassembled WGS sequence"/>
</dbReference>
<dbReference type="CDD" id="cd17535">
    <property type="entry name" value="REC_NarL-like"/>
    <property type="match status" value="1"/>
</dbReference>
<dbReference type="InterPro" id="IPR011006">
    <property type="entry name" value="CheY-like_superfamily"/>
</dbReference>
<sequence>MIRIAIVEDHVMVREGIKMFINQEEDMQVVAEFDNGVEWLNRLGSQHFDVSLVDINMPQLNGLDALGKALQVQPEHQIIMLSMHHDVNYFKEAFVKGAKGFVLKDMSVEELAHAIRQVNEGQTYFSDEFLKAVASSLKSEREEERLLRHEAGELNESEQQLLTLICKGYTNKELAEALFLSVKAIESQKTKLLRKTGARNNAGLIVWAIKHHIVKI</sequence>
<feature type="modified residue" description="4-aspartylphosphate" evidence="3">
    <location>
        <position position="54"/>
    </location>
</feature>
<proteinExistence type="predicted"/>
<dbReference type="InterPro" id="IPR039420">
    <property type="entry name" value="WalR-like"/>
</dbReference>
<dbReference type="InterPro" id="IPR058245">
    <property type="entry name" value="NreC/VraR/RcsB-like_REC"/>
</dbReference>
<dbReference type="InterPro" id="IPR001789">
    <property type="entry name" value="Sig_transdc_resp-reg_receiver"/>
</dbReference>
<protein>
    <submittedName>
        <fullName evidence="6">Response regulator transcription factor</fullName>
    </submittedName>
</protein>
<evidence type="ECO:0000259" key="5">
    <source>
        <dbReference type="PROSITE" id="PS50110"/>
    </source>
</evidence>
<dbReference type="SUPFAM" id="SSF46894">
    <property type="entry name" value="C-terminal effector domain of the bipartite response regulators"/>
    <property type="match status" value="1"/>
</dbReference>
<dbReference type="SMART" id="SM00448">
    <property type="entry name" value="REC"/>
    <property type="match status" value="1"/>
</dbReference>
<dbReference type="GO" id="GO:0006355">
    <property type="term" value="P:regulation of DNA-templated transcription"/>
    <property type="evidence" value="ECO:0007669"/>
    <property type="project" value="InterPro"/>
</dbReference>
<keyword evidence="2" id="KW-0238">DNA-binding</keyword>
<evidence type="ECO:0000313" key="6">
    <source>
        <dbReference type="EMBL" id="MBR8537947.1"/>
    </source>
</evidence>
<dbReference type="Pfam" id="PF00072">
    <property type="entry name" value="Response_reg"/>
    <property type="match status" value="1"/>
</dbReference>
<evidence type="ECO:0000313" key="7">
    <source>
        <dbReference type="Proteomes" id="UP000679220"/>
    </source>
</evidence>
<evidence type="ECO:0000256" key="3">
    <source>
        <dbReference type="PROSITE-ProRule" id="PRU00169"/>
    </source>
</evidence>
<evidence type="ECO:0000256" key="1">
    <source>
        <dbReference type="ARBA" id="ARBA00022553"/>
    </source>
</evidence>
<dbReference type="PROSITE" id="PS50043">
    <property type="entry name" value="HTH_LUXR_2"/>
    <property type="match status" value="1"/>
</dbReference>
<organism evidence="6 7">
    <name type="scientific">Carboxylicivirga sediminis</name>
    <dbReference type="NCBI Taxonomy" id="2006564"/>
    <lineage>
        <taxon>Bacteria</taxon>
        <taxon>Pseudomonadati</taxon>
        <taxon>Bacteroidota</taxon>
        <taxon>Bacteroidia</taxon>
        <taxon>Marinilabiliales</taxon>
        <taxon>Marinilabiliaceae</taxon>
        <taxon>Carboxylicivirga</taxon>
    </lineage>
</organism>
<comment type="caution">
    <text evidence="6">The sequence shown here is derived from an EMBL/GenBank/DDBJ whole genome shotgun (WGS) entry which is preliminary data.</text>
</comment>
<dbReference type="GO" id="GO:0003677">
    <property type="term" value="F:DNA binding"/>
    <property type="evidence" value="ECO:0007669"/>
    <property type="project" value="UniProtKB-KW"/>
</dbReference>
<dbReference type="PRINTS" id="PR00038">
    <property type="entry name" value="HTHLUXR"/>
</dbReference>
<keyword evidence="7" id="KW-1185">Reference proteome</keyword>
<reference evidence="6" key="2">
    <citation type="submission" date="2021-04" db="EMBL/GenBank/DDBJ databases">
        <authorList>
            <person name="Zhang T."/>
            <person name="Zhang Y."/>
            <person name="Lu D."/>
            <person name="Zuo D."/>
            <person name="Du Z."/>
        </authorList>
    </citation>
    <scope>NUCLEOTIDE SEQUENCE</scope>
    <source>
        <strain evidence="6">JR1</strain>
    </source>
</reference>
<keyword evidence="1 3" id="KW-0597">Phosphoprotein</keyword>
<feature type="domain" description="HTH luxR-type" evidence="4">
    <location>
        <begin position="147"/>
        <end position="212"/>
    </location>
</feature>
<name>A0A941F7P6_9BACT</name>
<evidence type="ECO:0000259" key="4">
    <source>
        <dbReference type="PROSITE" id="PS50043"/>
    </source>
</evidence>
<gene>
    <name evidence="6" type="ORF">KDU71_20415</name>
</gene>
<dbReference type="PANTHER" id="PTHR43214">
    <property type="entry name" value="TWO-COMPONENT RESPONSE REGULATOR"/>
    <property type="match status" value="1"/>
</dbReference>
<dbReference type="PANTHER" id="PTHR43214:SF43">
    <property type="entry name" value="TWO-COMPONENT RESPONSE REGULATOR"/>
    <property type="match status" value="1"/>
</dbReference>
<dbReference type="InterPro" id="IPR000792">
    <property type="entry name" value="Tscrpt_reg_LuxR_C"/>
</dbReference>